<dbReference type="AlphaFoldDB" id="A0A382P680"/>
<name>A0A382P680_9ZZZZ</name>
<feature type="transmembrane region" description="Helical" evidence="1">
    <location>
        <begin position="41"/>
        <end position="63"/>
    </location>
</feature>
<keyword evidence="1" id="KW-0812">Transmembrane</keyword>
<dbReference type="EMBL" id="UINC01105177">
    <property type="protein sequence ID" value="SVC68919.1"/>
    <property type="molecule type" value="Genomic_DNA"/>
</dbReference>
<proteinExistence type="predicted"/>
<reference evidence="2" key="1">
    <citation type="submission" date="2018-05" db="EMBL/GenBank/DDBJ databases">
        <authorList>
            <person name="Lanie J.A."/>
            <person name="Ng W.-L."/>
            <person name="Kazmierczak K.M."/>
            <person name="Andrzejewski T.M."/>
            <person name="Davidsen T.M."/>
            <person name="Wayne K.J."/>
            <person name="Tettelin H."/>
            <person name="Glass J.I."/>
            <person name="Rusch D."/>
            <person name="Podicherti R."/>
            <person name="Tsui H.-C.T."/>
            <person name="Winkler M.E."/>
        </authorList>
    </citation>
    <scope>NUCLEOTIDE SEQUENCE</scope>
</reference>
<keyword evidence="1" id="KW-1133">Transmembrane helix</keyword>
<evidence type="ECO:0008006" key="3">
    <source>
        <dbReference type="Google" id="ProtNLM"/>
    </source>
</evidence>
<evidence type="ECO:0000313" key="2">
    <source>
        <dbReference type="EMBL" id="SVC68919.1"/>
    </source>
</evidence>
<accession>A0A382P680</accession>
<organism evidence="2">
    <name type="scientific">marine metagenome</name>
    <dbReference type="NCBI Taxonomy" id="408172"/>
    <lineage>
        <taxon>unclassified sequences</taxon>
        <taxon>metagenomes</taxon>
        <taxon>ecological metagenomes</taxon>
    </lineage>
</organism>
<evidence type="ECO:0000256" key="1">
    <source>
        <dbReference type="SAM" id="Phobius"/>
    </source>
</evidence>
<keyword evidence="1" id="KW-0472">Membrane</keyword>
<sequence>MFENISHHKIKAGTERNFGLVFAAVFLIISLYPLWFGKNMHLWACIIAFIFFFFAIFLPKVLILPNKLWFKLGSFLGAIVSPIIMGMIFFLTVTPTGMIMRLLGKDILNQKINKTIKSYWIKKIKTVSLMKNQF</sequence>
<protein>
    <recommendedName>
        <fullName evidence="3">SxtJ</fullName>
    </recommendedName>
</protein>
<gene>
    <name evidence="2" type="ORF">METZ01_LOCUS321773</name>
</gene>
<feature type="transmembrane region" description="Helical" evidence="1">
    <location>
        <begin position="18"/>
        <end position="35"/>
    </location>
</feature>
<feature type="transmembrane region" description="Helical" evidence="1">
    <location>
        <begin position="75"/>
        <end position="93"/>
    </location>
</feature>
<dbReference type="InterPro" id="IPR045781">
    <property type="entry name" value="SxtJ"/>
</dbReference>
<dbReference type="Pfam" id="PF19588">
    <property type="entry name" value="SxtJ"/>
    <property type="match status" value="1"/>
</dbReference>